<accession>A0ABX6H1W8</accession>
<name>A0ABX6H1W8_9MICO</name>
<dbReference type="Proteomes" id="UP000464597">
    <property type="component" value="Chromosome"/>
</dbReference>
<protein>
    <recommendedName>
        <fullName evidence="3">Transcriptional regulator, AbiEi antitoxin, Type IV TA system</fullName>
    </recommendedName>
</protein>
<evidence type="ECO:0000313" key="2">
    <source>
        <dbReference type="Proteomes" id="UP000464597"/>
    </source>
</evidence>
<sequence>MTRVELFRGGACGRSAEFVRLRRGVHVRAAEWASASVDARHRARIDAVVATWGRPVFLRESAAAVWGLPLVEPLDETVHVAASPAVGSRSRNRVAEHRGVSSDSVVVVDGLTISDLAQTVLDLCRFSSFRRAVTAADHALRMRGSHGEHLLELEELRERLAVLPGGARGRAAAARAIDFADERADSPLESISRVAMHQAGLPRPVLQRPFHDDEGLIGPVDFFFEDADVIGEADGAHKYTDPRFLRGRSPEQALLDEKRREDRLRALVSGVVRWRWQDAYAARPMLAALARAGVRPTETSSNGRSVQLLRDVSTVRGRLGRPAG</sequence>
<reference evidence="2" key="1">
    <citation type="submission" date="2019-12" db="EMBL/GenBank/DDBJ databases">
        <title>Complete and draft genome sequences of new strains and members of some known species of the genus Rathayibacter isolated from plants.</title>
        <authorList>
            <person name="Tarlachkov S.V."/>
            <person name="Starodumova I.P."/>
            <person name="Dorofeeva L.V."/>
            <person name="Prisyazhnaya N.V."/>
            <person name="Leyn S."/>
            <person name="Zlamal J."/>
            <person name="Elan M."/>
            <person name="Osterman A.L."/>
            <person name="Nadler S."/>
            <person name="Subbotin S.A."/>
            <person name="Evtushenko L.I."/>
        </authorList>
    </citation>
    <scope>NUCLEOTIDE SEQUENCE [LARGE SCALE GENOMIC DNA]</scope>
    <source>
        <strain evidence="2">VKM Ac-2802</strain>
    </source>
</reference>
<proteinExistence type="predicted"/>
<evidence type="ECO:0008006" key="3">
    <source>
        <dbReference type="Google" id="ProtNLM"/>
    </source>
</evidence>
<dbReference type="EMBL" id="CP047180">
    <property type="protein sequence ID" value="QHC63787.1"/>
    <property type="molecule type" value="Genomic_DNA"/>
</dbReference>
<keyword evidence="2" id="KW-1185">Reference proteome</keyword>
<evidence type="ECO:0000313" key="1">
    <source>
        <dbReference type="EMBL" id="QHC63787.1"/>
    </source>
</evidence>
<dbReference type="RefSeq" id="WP_159423388.1">
    <property type="nucleotide sequence ID" value="NZ_CP047180.1"/>
</dbReference>
<organism evidence="1 2">
    <name type="scientific">Rathayibacter festucae</name>
    <dbReference type="NCBI Taxonomy" id="110937"/>
    <lineage>
        <taxon>Bacteria</taxon>
        <taxon>Bacillati</taxon>
        <taxon>Actinomycetota</taxon>
        <taxon>Actinomycetes</taxon>
        <taxon>Micrococcales</taxon>
        <taxon>Microbacteriaceae</taxon>
        <taxon>Rathayibacter</taxon>
    </lineage>
</organism>
<gene>
    <name evidence="1" type="ORF">GSU69_14620</name>
</gene>